<protein>
    <submittedName>
        <fullName evidence="3">Uncharacterized protein</fullName>
    </submittedName>
</protein>
<dbReference type="RefSeq" id="WP_318598147.1">
    <property type="nucleotide sequence ID" value="NZ_JAWSTH010000041.1"/>
</dbReference>
<dbReference type="Proteomes" id="UP001284601">
    <property type="component" value="Unassembled WGS sequence"/>
</dbReference>
<gene>
    <name evidence="3" type="ORF">R7226_15775</name>
</gene>
<name>A0ABU4HT03_9ACTN</name>
<proteinExistence type="predicted"/>
<evidence type="ECO:0000313" key="3">
    <source>
        <dbReference type="EMBL" id="MDW5595807.1"/>
    </source>
</evidence>
<evidence type="ECO:0000313" key="4">
    <source>
        <dbReference type="Proteomes" id="UP001284601"/>
    </source>
</evidence>
<reference evidence="4" key="1">
    <citation type="submission" date="2023-07" db="EMBL/GenBank/DDBJ databases">
        <title>Conexibacter stalactiti sp. nov., isolated from stalactites in a lava cave and emended description of the genus Conexibacter.</title>
        <authorList>
            <person name="Lee S.D."/>
        </authorList>
    </citation>
    <scope>NUCLEOTIDE SEQUENCE [LARGE SCALE GENOMIC DNA]</scope>
    <source>
        <strain evidence="4">KCTC 39840</strain>
    </source>
</reference>
<organism evidence="3 4">
    <name type="scientific">Conexibacter stalactiti</name>
    <dbReference type="NCBI Taxonomy" id="1940611"/>
    <lineage>
        <taxon>Bacteria</taxon>
        <taxon>Bacillati</taxon>
        <taxon>Actinomycetota</taxon>
        <taxon>Thermoleophilia</taxon>
        <taxon>Solirubrobacterales</taxon>
        <taxon>Conexibacteraceae</taxon>
        <taxon>Conexibacter</taxon>
    </lineage>
</organism>
<feature type="chain" id="PRO_5046315415" evidence="2">
    <location>
        <begin position="26"/>
        <end position="141"/>
    </location>
</feature>
<sequence>MVFRLFLAGACALALATASAGSALADVAPPTRAASAELTLSIPAAVQVWTPAGFVYTIPCRRLSTHPACDPGQWPGNTRLLLKEYGGYRFLARSGRWFEYGGTEATVETIERVDAEGGPGATDVIQDPSELDPWDPRGAVR</sequence>
<feature type="region of interest" description="Disordered" evidence="1">
    <location>
        <begin position="116"/>
        <end position="141"/>
    </location>
</feature>
<comment type="caution">
    <text evidence="3">The sequence shown here is derived from an EMBL/GenBank/DDBJ whole genome shotgun (WGS) entry which is preliminary data.</text>
</comment>
<feature type="signal peptide" evidence="2">
    <location>
        <begin position="1"/>
        <end position="25"/>
    </location>
</feature>
<evidence type="ECO:0000256" key="1">
    <source>
        <dbReference type="SAM" id="MobiDB-lite"/>
    </source>
</evidence>
<keyword evidence="4" id="KW-1185">Reference proteome</keyword>
<evidence type="ECO:0000256" key="2">
    <source>
        <dbReference type="SAM" id="SignalP"/>
    </source>
</evidence>
<dbReference type="EMBL" id="JAWSTH010000041">
    <property type="protein sequence ID" value="MDW5595807.1"/>
    <property type="molecule type" value="Genomic_DNA"/>
</dbReference>
<accession>A0ABU4HT03</accession>
<keyword evidence="2" id="KW-0732">Signal</keyword>
<reference evidence="3 4" key="2">
    <citation type="submission" date="2023-10" db="EMBL/GenBank/DDBJ databases">
        <authorList>
            <person name="Han X.F."/>
        </authorList>
    </citation>
    <scope>NUCLEOTIDE SEQUENCE [LARGE SCALE GENOMIC DNA]</scope>
    <source>
        <strain evidence="3 4">KCTC 39840</strain>
    </source>
</reference>